<dbReference type="AlphaFoldDB" id="A0AAJ6NZQ3"/>
<evidence type="ECO:0000256" key="6">
    <source>
        <dbReference type="ARBA" id="ARBA00022670"/>
    </source>
</evidence>
<dbReference type="PROSITE" id="PS00143">
    <property type="entry name" value="INSULINASE"/>
    <property type="match status" value="1"/>
</dbReference>
<evidence type="ECO:0000256" key="4">
    <source>
        <dbReference type="ARBA" id="ARBA00012449"/>
    </source>
</evidence>
<evidence type="ECO:0000256" key="15">
    <source>
        <dbReference type="SAM" id="SignalP"/>
    </source>
</evidence>
<dbReference type="FunFam" id="3.30.830.10:FF:000012">
    <property type="entry name" value="Protease 3"/>
    <property type="match status" value="1"/>
</dbReference>
<keyword evidence="7" id="KW-0479">Metal-binding</keyword>
<dbReference type="PANTHER" id="PTHR43690">
    <property type="entry name" value="NARDILYSIN"/>
    <property type="match status" value="1"/>
</dbReference>
<dbReference type="SUPFAM" id="SSF63411">
    <property type="entry name" value="LuxS/MPP-like metallohydrolase"/>
    <property type="match status" value="4"/>
</dbReference>
<evidence type="ECO:0000256" key="12">
    <source>
        <dbReference type="ARBA" id="ARBA00031184"/>
    </source>
</evidence>
<dbReference type="InterPro" id="IPR007863">
    <property type="entry name" value="Peptidase_M16_C"/>
</dbReference>
<evidence type="ECO:0000256" key="13">
    <source>
        <dbReference type="ARBA" id="ARBA00033450"/>
    </source>
</evidence>
<evidence type="ECO:0000256" key="14">
    <source>
        <dbReference type="RuleBase" id="RU004447"/>
    </source>
</evidence>
<dbReference type="NCBIfam" id="NF011681">
    <property type="entry name" value="PRK15101.1"/>
    <property type="match status" value="1"/>
</dbReference>
<dbReference type="Pfam" id="PF22456">
    <property type="entry name" value="PqqF-like_C_4"/>
    <property type="match status" value="1"/>
</dbReference>
<evidence type="ECO:0000313" key="20">
    <source>
        <dbReference type="EMBL" id="MDP8171872.1"/>
    </source>
</evidence>
<dbReference type="Pfam" id="PF16187">
    <property type="entry name" value="Peptidase_M16_M"/>
    <property type="match status" value="1"/>
</dbReference>
<gene>
    <name evidence="20" type="primary">ptrA</name>
    <name evidence="20" type="ORF">QJU93_00635</name>
</gene>
<dbReference type="EC" id="3.4.24.55" evidence="4"/>
<keyword evidence="8 20" id="KW-0378">Hydrolase</keyword>
<protein>
    <recommendedName>
        <fullName evidence="5">Protease 3</fullName>
        <ecNumber evidence="4">3.4.24.55</ecNumber>
    </recommendedName>
    <alternativeName>
        <fullName evidence="13">Pitrilysin</fullName>
    </alternativeName>
    <alternativeName>
        <fullName evidence="12">Protease III</fullName>
    </alternativeName>
    <alternativeName>
        <fullName evidence="11">Protease pi</fullName>
    </alternativeName>
</protein>
<feature type="domain" description="Peptidase M16 C-terminal" evidence="17">
    <location>
        <begin position="234"/>
        <end position="412"/>
    </location>
</feature>
<evidence type="ECO:0000256" key="7">
    <source>
        <dbReference type="ARBA" id="ARBA00022723"/>
    </source>
</evidence>
<feature type="domain" description="Peptidase M16 N-terminal" evidence="16">
    <location>
        <begin position="72"/>
        <end position="194"/>
    </location>
</feature>
<feature type="signal peptide" evidence="15">
    <location>
        <begin position="1"/>
        <end position="23"/>
    </location>
</feature>
<evidence type="ECO:0000256" key="10">
    <source>
        <dbReference type="ARBA" id="ARBA00023049"/>
    </source>
</evidence>
<dbReference type="PANTHER" id="PTHR43690:SF18">
    <property type="entry name" value="INSULIN-DEGRADING ENZYME-RELATED"/>
    <property type="match status" value="1"/>
</dbReference>
<dbReference type="InterPro" id="IPR011249">
    <property type="entry name" value="Metalloenz_LuxS/M16"/>
</dbReference>
<dbReference type="InterPro" id="IPR050626">
    <property type="entry name" value="Peptidase_M16"/>
</dbReference>
<evidence type="ECO:0000259" key="18">
    <source>
        <dbReference type="Pfam" id="PF16187"/>
    </source>
</evidence>
<proteinExistence type="inferred from homology"/>
<dbReference type="GO" id="GO:0005737">
    <property type="term" value="C:cytoplasm"/>
    <property type="evidence" value="ECO:0007669"/>
    <property type="project" value="UniProtKB-ARBA"/>
</dbReference>
<evidence type="ECO:0000256" key="9">
    <source>
        <dbReference type="ARBA" id="ARBA00022833"/>
    </source>
</evidence>
<dbReference type="InterPro" id="IPR054734">
    <property type="entry name" value="PqqF-like_C_4"/>
</dbReference>
<keyword evidence="15" id="KW-0732">Signal</keyword>
<keyword evidence="9" id="KW-0862">Zinc</keyword>
<evidence type="ECO:0000256" key="8">
    <source>
        <dbReference type="ARBA" id="ARBA00022801"/>
    </source>
</evidence>
<dbReference type="Proteomes" id="UP001236239">
    <property type="component" value="Unassembled WGS sequence"/>
</dbReference>
<comment type="cofactor">
    <cofactor evidence="1">
        <name>Zn(2+)</name>
        <dbReference type="ChEBI" id="CHEBI:29105"/>
    </cofactor>
</comment>
<evidence type="ECO:0000256" key="11">
    <source>
        <dbReference type="ARBA" id="ARBA00029597"/>
    </source>
</evidence>
<evidence type="ECO:0000259" key="16">
    <source>
        <dbReference type="Pfam" id="PF00675"/>
    </source>
</evidence>
<evidence type="ECO:0000313" key="21">
    <source>
        <dbReference type="Proteomes" id="UP001236239"/>
    </source>
</evidence>
<name>A0AAJ6NZQ3_9PAST</name>
<accession>A0AAJ6NZQ3</accession>
<dbReference type="EMBL" id="JASAYQ010000001">
    <property type="protein sequence ID" value="MDP8171872.1"/>
    <property type="molecule type" value="Genomic_DNA"/>
</dbReference>
<dbReference type="GO" id="GO:0004222">
    <property type="term" value="F:metalloendopeptidase activity"/>
    <property type="evidence" value="ECO:0007669"/>
    <property type="project" value="UniProtKB-EC"/>
</dbReference>
<dbReference type="GO" id="GO:0006508">
    <property type="term" value="P:proteolysis"/>
    <property type="evidence" value="ECO:0007669"/>
    <property type="project" value="UniProtKB-KW"/>
</dbReference>
<reference evidence="20" key="1">
    <citation type="journal article" date="2023" name="Front. Microbiol.">
        <title>Phylogeography and host specificity of Pasteurellaceae pathogenic to sea-farmed fish in the north-east Atlantic.</title>
        <authorList>
            <person name="Gulla S."/>
            <person name="Colquhoun D.J."/>
            <person name="Olsen A.B."/>
            <person name="Spilsberg B."/>
            <person name="Lagesen K."/>
            <person name="Aakesson C.P."/>
            <person name="Strom S."/>
            <person name="Manji F."/>
            <person name="Birkbeck T.H."/>
            <person name="Nilsen H.K."/>
        </authorList>
    </citation>
    <scope>NUCLEOTIDE SEQUENCE</scope>
    <source>
        <strain evidence="20">TW16_20</strain>
    </source>
</reference>
<evidence type="ECO:0000256" key="2">
    <source>
        <dbReference type="ARBA" id="ARBA00002184"/>
    </source>
</evidence>
<organism evidence="20 21">
    <name type="scientific">Phocoenobacter skyensis</name>
    <dbReference type="NCBI Taxonomy" id="97481"/>
    <lineage>
        <taxon>Bacteria</taxon>
        <taxon>Pseudomonadati</taxon>
        <taxon>Pseudomonadota</taxon>
        <taxon>Gammaproteobacteria</taxon>
        <taxon>Pasteurellales</taxon>
        <taxon>Pasteurellaceae</taxon>
        <taxon>Phocoenobacter</taxon>
    </lineage>
</organism>
<dbReference type="InterPro" id="IPR001431">
    <property type="entry name" value="Pept_M16_Zn_BS"/>
</dbReference>
<sequence>MKKSLFYVISAVSVAMIAPQAVTSEVENAKNIVISKSTQSTDGFKILTDNIVKSPADSANYRGILLDNGMTVLLISDPKANKSLMSVALPIGSMEDPDTQQGLAHYLEHMVLMGSKKFPETNGLDHFLSKNGGRNNASTSNSRTAYYLEVNNNAFDDAAARLADALAAPLLLESNAKKELNAVNSEMIRAKSNDGYLLYSVELATANSAHPITKFTVGNKETLSDKSNSKLQTELEQFYNKYYSANLVKAVLYSNQSLEKLAKLAVNTLGTMANKNLQKPEVKVPLYLAKHKGVMIHYKPIKPMKLLEINFDYPNNEMAFKSKTNAYLIYMFNNNTTGTLSDYLIKNGLSANGIQAGADANLGRNRGSFTLYIDLTKKGLAQKDKVISLVFQQIEALKKAGIKESYFKEMEQSLTQEFKHLTVEKHLGFVEDITDAMLLYPLENVINAGFIAEAMDKKAIEEKLNAMILENARILLVSKNAKTNQTTPYMEAPYSVAKFTPQQKAKWLRVDQEEIIKLPELNPYFATDFSLNVTDSTRLKPQKVVENTGEKIYAMGSQYFPKEPKAMISLDFLIAPRTNALKSEITESLLNYMNYLALNKLAFQSSVAGIDGDLFYSENGISIRLLGYPQHFERLVKDALTEMKNAELKESDLIQAKQQILEALDRQKKENSLNQAVSAFHHLVSYPYFEREKQKKMVSKITLQEIKKMRNHLFSHTTGIEALAVGNLSDKQVISLTNIAKQLINNSQTALSKQPFIDFRDVSQKVNYIQRVPNEDDALVATYLLKGNNHWFDYVRSTLLADIISRWYFNDLRTDKQLGYVVSAQAVHTGKTSGLHFMVQSPNTKPKGIMKHNQRFFKESEAKLQAMTEQEFDEYKNSLLEILQQKPESLRQEFLRFASDFDRNNFKFDHLEEIIKITQHITKQQVVDFYKQAVMEQRGFVFISQALGKKSKLRDQVTLKDFKTVKSIEKLQKSLPVSYW</sequence>
<evidence type="ECO:0000256" key="3">
    <source>
        <dbReference type="ARBA" id="ARBA00007261"/>
    </source>
</evidence>
<dbReference type="InterPro" id="IPR032632">
    <property type="entry name" value="Peptidase_M16_M"/>
</dbReference>
<keyword evidence="10" id="KW-0482">Metalloprotease</keyword>
<dbReference type="Gene3D" id="3.30.830.10">
    <property type="entry name" value="Metalloenzyme, LuxS/M16 peptidase-like"/>
    <property type="match status" value="4"/>
</dbReference>
<evidence type="ECO:0000256" key="5">
    <source>
        <dbReference type="ARBA" id="ARBA00017565"/>
    </source>
</evidence>
<dbReference type="Pfam" id="PF00675">
    <property type="entry name" value="Peptidase_M16"/>
    <property type="match status" value="1"/>
</dbReference>
<feature type="chain" id="PRO_5042558974" description="Protease 3" evidence="15">
    <location>
        <begin position="24"/>
        <end position="980"/>
    </location>
</feature>
<dbReference type="InterPro" id="IPR011765">
    <property type="entry name" value="Pept_M16_N"/>
</dbReference>
<dbReference type="GO" id="GO:0046872">
    <property type="term" value="F:metal ion binding"/>
    <property type="evidence" value="ECO:0007669"/>
    <property type="project" value="UniProtKB-KW"/>
</dbReference>
<evidence type="ECO:0000259" key="19">
    <source>
        <dbReference type="Pfam" id="PF22456"/>
    </source>
</evidence>
<dbReference type="Pfam" id="PF05193">
    <property type="entry name" value="Peptidase_M16_C"/>
    <property type="match status" value="1"/>
</dbReference>
<comment type="function">
    <text evidence="2">Endopeptidase that degrades small peptides of less than 7 kDa, such as glucagon and insulin.</text>
</comment>
<feature type="domain" description="Peptidase M16 middle/third" evidence="18">
    <location>
        <begin position="423"/>
        <end position="693"/>
    </location>
</feature>
<keyword evidence="6" id="KW-0645">Protease</keyword>
<feature type="domain" description="Coenzyme PQQ synthesis protein F-like C-terminal lobe" evidence="19">
    <location>
        <begin position="799"/>
        <end position="897"/>
    </location>
</feature>
<comment type="caution">
    <text evidence="20">The sequence shown here is derived from an EMBL/GenBank/DDBJ whole genome shotgun (WGS) entry which is preliminary data.</text>
</comment>
<evidence type="ECO:0000256" key="1">
    <source>
        <dbReference type="ARBA" id="ARBA00001947"/>
    </source>
</evidence>
<comment type="similarity">
    <text evidence="3 14">Belongs to the peptidase M16 family.</text>
</comment>
<evidence type="ECO:0000259" key="17">
    <source>
        <dbReference type="Pfam" id="PF05193"/>
    </source>
</evidence>